<keyword evidence="1" id="KW-0812">Transmembrane</keyword>
<feature type="transmembrane region" description="Helical" evidence="1">
    <location>
        <begin position="6"/>
        <end position="29"/>
    </location>
</feature>
<proteinExistence type="predicted"/>
<keyword evidence="3" id="KW-1185">Reference proteome</keyword>
<organism evidence="2 3">
    <name type="scientific">Methylotenera oryzisoli</name>
    <dbReference type="NCBI Taxonomy" id="2080758"/>
    <lineage>
        <taxon>Bacteria</taxon>
        <taxon>Pseudomonadati</taxon>
        <taxon>Pseudomonadota</taxon>
        <taxon>Betaproteobacteria</taxon>
        <taxon>Nitrosomonadales</taxon>
        <taxon>Methylophilaceae</taxon>
        <taxon>Methylotenera</taxon>
    </lineage>
</organism>
<evidence type="ECO:0000256" key="1">
    <source>
        <dbReference type="SAM" id="Phobius"/>
    </source>
</evidence>
<comment type="caution">
    <text evidence="2">The sequence shown here is derived from an EMBL/GenBank/DDBJ whole genome shotgun (WGS) entry which is preliminary data.</text>
</comment>
<dbReference type="RefSeq" id="WP_135276262.1">
    <property type="nucleotide sequence ID" value="NZ_PQVH01000002.1"/>
</dbReference>
<gene>
    <name evidence="2" type="ORF">C3Y98_00920</name>
</gene>
<protein>
    <submittedName>
        <fullName evidence="2">Uncharacterized protein</fullName>
    </submittedName>
</protein>
<feature type="transmembrane region" description="Helical" evidence="1">
    <location>
        <begin position="49"/>
        <end position="68"/>
    </location>
</feature>
<name>A0A4Y9VTK8_9PROT</name>
<dbReference type="Proteomes" id="UP000297706">
    <property type="component" value="Unassembled WGS sequence"/>
</dbReference>
<dbReference type="AlphaFoldDB" id="A0A4Y9VTK8"/>
<reference evidence="2 3" key="1">
    <citation type="submission" date="2018-02" db="EMBL/GenBank/DDBJ databases">
        <title>A novel lanthanide dependent methylotroph, Methylotenera sp. La3113.</title>
        <authorList>
            <person name="Lv H."/>
            <person name="Tani A."/>
        </authorList>
    </citation>
    <scope>NUCLEOTIDE SEQUENCE [LARGE SCALE GENOMIC DNA]</scope>
    <source>
        <strain evidence="2 3">La3113</strain>
    </source>
</reference>
<evidence type="ECO:0000313" key="3">
    <source>
        <dbReference type="Proteomes" id="UP000297706"/>
    </source>
</evidence>
<dbReference type="EMBL" id="PQVH01000002">
    <property type="protein sequence ID" value="TFW72953.1"/>
    <property type="molecule type" value="Genomic_DNA"/>
</dbReference>
<sequence>MSTGDFLANTLSVLILFFMLCPSLIKLIVLGFKRVRGLKINNENYKTGVTIHVINTFVSPGFPLYLFFKASQCGPGCGSGIVFIFLLPITYGLFFFANSYIEKAFKENKEYSA</sequence>
<evidence type="ECO:0000313" key="2">
    <source>
        <dbReference type="EMBL" id="TFW72953.1"/>
    </source>
</evidence>
<keyword evidence="1" id="KW-1133">Transmembrane helix</keyword>
<accession>A0A4Y9VTK8</accession>
<feature type="transmembrane region" description="Helical" evidence="1">
    <location>
        <begin position="80"/>
        <end position="101"/>
    </location>
</feature>
<keyword evidence="1" id="KW-0472">Membrane</keyword>